<dbReference type="InterPro" id="IPR002151">
    <property type="entry name" value="Kinesin_light"/>
</dbReference>
<dbReference type="GO" id="GO:0005871">
    <property type="term" value="C:kinesin complex"/>
    <property type="evidence" value="ECO:0007669"/>
    <property type="project" value="InterPro"/>
</dbReference>
<keyword evidence="4" id="KW-0802">TPR repeat</keyword>
<reference evidence="5 6" key="1">
    <citation type="submission" date="2018-03" db="EMBL/GenBank/DDBJ databases">
        <authorList>
            <person name="Gully D."/>
        </authorList>
    </citation>
    <scope>NUCLEOTIDE SEQUENCE [LARGE SCALE GENOMIC DNA]</scope>
    <source>
        <strain evidence="5">ORS3257</strain>
    </source>
</reference>
<dbReference type="Proteomes" id="UP000246085">
    <property type="component" value="Chromosome BRAD3257"/>
</dbReference>
<evidence type="ECO:0000256" key="3">
    <source>
        <dbReference type="ARBA" id="ARBA00022737"/>
    </source>
</evidence>
<dbReference type="RefSeq" id="WP_244607853.1">
    <property type="nucleotide sequence ID" value="NZ_JAGIKT010000016.1"/>
</dbReference>
<evidence type="ECO:0000313" key="5">
    <source>
        <dbReference type="EMBL" id="SPP91897.1"/>
    </source>
</evidence>
<evidence type="ECO:0000256" key="1">
    <source>
        <dbReference type="ARBA" id="ARBA00004496"/>
    </source>
</evidence>
<dbReference type="GO" id="GO:0005737">
    <property type="term" value="C:cytoplasm"/>
    <property type="evidence" value="ECO:0007669"/>
    <property type="project" value="UniProtKB-SubCell"/>
</dbReference>
<dbReference type="Gene3D" id="1.25.40.10">
    <property type="entry name" value="Tetratricopeptide repeat domain"/>
    <property type="match status" value="1"/>
</dbReference>
<dbReference type="EMBL" id="LS398110">
    <property type="protein sequence ID" value="SPP91897.1"/>
    <property type="molecule type" value="Genomic_DNA"/>
</dbReference>
<keyword evidence="2" id="KW-0963">Cytoplasm</keyword>
<sequence length="81" mass="9097">MLQSQRLLLAALYARQGRNAEAERLFKRSVATCEKTLGPNHPDLAGVLDNLAGLYKDQGRYADAQQVLKRSMAIREKTRPI</sequence>
<dbReference type="InterPro" id="IPR011990">
    <property type="entry name" value="TPR-like_helical_dom_sf"/>
</dbReference>
<protein>
    <submittedName>
        <fullName evidence="5">Tfp pilus assembly protein PilF</fullName>
    </submittedName>
</protein>
<dbReference type="SUPFAM" id="SSF48452">
    <property type="entry name" value="TPR-like"/>
    <property type="match status" value="1"/>
</dbReference>
<dbReference type="PANTHER" id="PTHR45783">
    <property type="entry name" value="KINESIN LIGHT CHAIN"/>
    <property type="match status" value="1"/>
</dbReference>
<dbReference type="PANTHER" id="PTHR45783:SF3">
    <property type="entry name" value="KINESIN LIGHT CHAIN"/>
    <property type="match status" value="1"/>
</dbReference>
<evidence type="ECO:0000256" key="2">
    <source>
        <dbReference type="ARBA" id="ARBA00022490"/>
    </source>
</evidence>
<gene>
    <name evidence="5" type="ORF">BRAD3257_0740</name>
</gene>
<accession>A0A2U3PRX2</accession>
<keyword evidence="3" id="KW-0677">Repeat</keyword>
<evidence type="ECO:0000313" key="6">
    <source>
        <dbReference type="Proteomes" id="UP000246085"/>
    </source>
</evidence>
<dbReference type="AlphaFoldDB" id="A0A2U3PRX2"/>
<organism evidence="5 6">
    <name type="scientific">Bradyrhizobium vignae</name>
    <dbReference type="NCBI Taxonomy" id="1549949"/>
    <lineage>
        <taxon>Bacteria</taxon>
        <taxon>Pseudomonadati</taxon>
        <taxon>Pseudomonadota</taxon>
        <taxon>Alphaproteobacteria</taxon>
        <taxon>Hyphomicrobiales</taxon>
        <taxon>Nitrobacteraceae</taxon>
        <taxon>Bradyrhizobium</taxon>
    </lineage>
</organism>
<dbReference type="KEGG" id="bvz:BRAD3257_0740"/>
<dbReference type="Pfam" id="PF13424">
    <property type="entry name" value="TPR_12"/>
    <property type="match status" value="1"/>
</dbReference>
<evidence type="ECO:0000256" key="4">
    <source>
        <dbReference type="ARBA" id="ARBA00022803"/>
    </source>
</evidence>
<proteinExistence type="predicted"/>
<dbReference type="GO" id="GO:0019894">
    <property type="term" value="F:kinesin binding"/>
    <property type="evidence" value="ECO:0007669"/>
    <property type="project" value="TreeGrafter"/>
</dbReference>
<comment type="subcellular location">
    <subcellularLocation>
        <location evidence="1">Cytoplasm</location>
    </subcellularLocation>
</comment>
<dbReference type="GO" id="GO:0007018">
    <property type="term" value="P:microtubule-based movement"/>
    <property type="evidence" value="ECO:0007669"/>
    <property type="project" value="TreeGrafter"/>
</dbReference>
<name>A0A2U3PRX2_9BRAD</name>